<name>A0AAC8YE35_9ACTN</name>
<dbReference type="Proteomes" id="UP000075221">
    <property type="component" value="Chromosome"/>
</dbReference>
<feature type="domain" description="YlxR" evidence="1">
    <location>
        <begin position="9"/>
        <end position="74"/>
    </location>
</feature>
<evidence type="ECO:0000313" key="2">
    <source>
        <dbReference type="EMBL" id="AMS04815.1"/>
    </source>
</evidence>
<reference evidence="3 5" key="1">
    <citation type="journal article" date="2016" name="Plant Dis.">
        <title>Improved production of propionic acid using genome shuffling.</title>
        <authorList>
            <person name="Luna-Flores C.H."/>
            <person name="Palfreyman R.W."/>
            <person name="Kromer J.O."/>
            <person name="Nielsen L.K."/>
            <person name="Marcellin E."/>
        </authorList>
    </citation>
    <scope>NUCLEOTIDE SEQUENCE [LARGE SCALE GENOMIC DNA]</scope>
    <source>
        <strain evidence="3 5">F3E8</strain>
    </source>
</reference>
<sequence>MPRPTRPVRTCVGCRGTGDPAGMVRFVLDGDRVVLDPGSRAPGRGAHLHPDPDCWRAAVRGGFARSFRRRITVETPEADWLSDPANWA</sequence>
<evidence type="ECO:0000313" key="3">
    <source>
        <dbReference type="EMBL" id="AOZ46302.1"/>
    </source>
</evidence>
<evidence type="ECO:0000313" key="5">
    <source>
        <dbReference type="Proteomes" id="UP000178666"/>
    </source>
</evidence>
<dbReference type="RefSeq" id="WP_062819172.1">
    <property type="nucleotide sequence ID" value="NZ_CP014352.1"/>
</dbReference>
<dbReference type="Pfam" id="PF04296">
    <property type="entry name" value="YlxR"/>
    <property type="match status" value="1"/>
</dbReference>
<dbReference type="AlphaFoldDB" id="A0AAC8YE35"/>
<organism evidence="2 4">
    <name type="scientific">Acidipropionibacterium acidipropionici</name>
    <dbReference type="NCBI Taxonomy" id="1748"/>
    <lineage>
        <taxon>Bacteria</taxon>
        <taxon>Bacillati</taxon>
        <taxon>Actinomycetota</taxon>
        <taxon>Actinomycetes</taxon>
        <taxon>Propionibacteriales</taxon>
        <taxon>Propionibacteriaceae</taxon>
        <taxon>Acidipropionibacterium</taxon>
    </lineage>
</organism>
<dbReference type="SUPFAM" id="SSF64376">
    <property type="entry name" value="YlxR-like"/>
    <property type="match status" value="1"/>
</dbReference>
<dbReference type="InterPro" id="IPR007393">
    <property type="entry name" value="YlxR_dom"/>
</dbReference>
<protein>
    <recommendedName>
        <fullName evidence="1">YlxR domain-containing protein</fullName>
    </recommendedName>
</protein>
<evidence type="ECO:0000259" key="1">
    <source>
        <dbReference type="Pfam" id="PF04296"/>
    </source>
</evidence>
<evidence type="ECO:0000313" key="4">
    <source>
        <dbReference type="Proteomes" id="UP000075221"/>
    </source>
</evidence>
<dbReference type="PANTHER" id="PTHR34215">
    <property type="entry name" value="BLL0784 PROTEIN"/>
    <property type="match status" value="1"/>
</dbReference>
<keyword evidence="5" id="KW-1185">Reference proteome</keyword>
<dbReference type="InterPro" id="IPR035931">
    <property type="entry name" value="YlxR-like_sf"/>
</dbReference>
<dbReference type="Gene3D" id="3.30.1230.10">
    <property type="entry name" value="YlxR-like"/>
    <property type="match status" value="1"/>
</dbReference>
<dbReference type="EMBL" id="CP015970">
    <property type="protein sequence ID" value="AOZ46302.1"/>
    <property type="molecule type" value="Genomic_DNA"/>
</dbReference>
<gene>
    <name evidence="3" type="ORF">A8L58_05750</name>
    <name evidence="2" type="ORF">AXH35_04285</name>
</gene>
<reference evidence="2 4" key="2">
    <citation type="submission" date="2016-02" db="EMBL/GenBank/DDBJ databases">
        <title>Complete Genome Sequence of Propionibacterium acidipropionici ATCC 55737.</title>
        <authorList>
            <person name="Luna Flores C.H."/>
            <person name="Nielsen L.K."/>
            <person name="Marcellin E."/>
        </authorList>
    </citation>
    <scope>NUCLEOTIDE SEQUENCE [LARGE SCALE GENOMIC DNA]</scope>
    <source>
        <strain evidence="2 4">ATCC 55737</strain>
    </source>
</reference>
<dbReference type="InterPro" id="IPR037465">
    <property type="entry name" value="YlxR"/>
</dbReference>
<dbReference type="PANTHER" id="PTHR34215:SF1">
    <property type="entry name" value="YLXR DOMAIN-CONTAINING PROTEIN"/>
    <property type="match status" value="1"/>
</dbReference>
<dbReference type="Proteomes" id="UP000178666">
    <property type="component" value="Chromosome"/>
</dbReference>
<proteinExistence type="predicted"/>
<accession>A0AAC8YE35</accession>
<dbReference type="EMBL" id="CP014352">
    <property type="protein sequence ID" value="AMS04815.1"/>
    <property type="molecule type" value="Genomic_DNA"/>
</dbReference>